<evidence type="ECO:0000313" key="3">
    <source>
        <dbReference type="Proteomes" id="UP000242881"/>
    </source>
</evidence>
<comment type="cofactor">
    <cofactor evidence="1">
        <name>Zn(2+)</name>
        <dbReference type="ChEBI" id="CHEBI:29105"/>
    </cofactor>
    <text evidence="1">Binds 1 zinc ion per subunit.</text>
</comment>
<dbReference type="RefSeq" id="WP_424605417.1">
    <property type="nucleotide sequence ID" value="NZ_JBNAVA010000004.1"/>
</dbReference>
<accession>A0A2J6WHZ5</accession>
<dbReference type="PANTHER" id="PTHR33202">
    <property type="entry name" value="ZINC UPTAKE REGULATION PROTEIN"/>
    <property type="match status" value="1"/>
</dbReference>
<name>A0A2J6WHZ5_9BACT</name>
<keyword evidence="1" id="KW-0862">Zinc</keyword>
<feature type="binding site" evidence="1">
    <location>
        <position position="127"/>
    </location>
    <ligand>
        <name>Zn(2+)</name>
        <dbReference type="ChEBI" id="CHEBI:29105"/>
    </ligand>
</feature>
<dbReference type="Proteomes" id="UP000242881">
    <property type="component" value="Unassembled WGS sequence"/>
</dbReference>
<dbReference type="Pfam" id="PF01475">
    <property type="entry name" value="FUR"/>
    <property type="match status" value="1"/>
</dbReference>
<proteinExistence type="predicted"/>
<feature type="binding site" evidence="1">
    <location>
        <position position="92"/>
    </location>
    <ligand>
        <name>Zn(2+)</name>
        <dbReference type="ChEBI" id="CHEBI:29105"/>
    </ligand>
</feature>
<keyword evidence="1" id="KW-0479">Metal-binding</keyword>
<dbReference type="SUPFAM" id="SSF46785">
    <property type="entry name" value="Winged helix' DNA-binding domain"/>
    <property type="match status" value="1"/>
</dbReference>
<dbReference type="GO" id="GO:0003700">
    <property type="term" value="F:DNA-binding transcription factor activity"/>
    <property type="evidence" value="ECO:0007669"/>
    <property type="project" value="InterPro"/>
</dbReference>
<protein>
    <recommendedName>
        <fullName evidence="4">Transcriptional repressor</fullName>
    </recommendedName>
</protein>
<sequence>MSKDNAEEILKRFNIRPNRNRIKILNAIIGQDHTISAVELIGDLKDIDKTTIYRTLELFEKRMIIMKDVDLDGVGHYCVRLEQTEPHTHFYCRECHKTICKEIDKSIELNIVDEMVDSIEIKIVGVCKNCLQKKRS</sequence>
<dbReference type="InterPro" id="IPR036388">
    <property type="entry name" value="WH-like_DNA-bd_sf"/>
</dbReference>
<organism evidence="2 3">
    <name type="scientific">Calditerrivibrio nitroreducens</name>
    <dbReference type="NCBI Taxonomy" id="477976"/>
    <lineage>
        <taxon>Bacteria</taxon>
        <taxon>Pseudomonadati</taxon>
        <taxon>Deferribacterota</taxon>
        <taxon>Deferribacteres</taxon>
        <taxon>Deferribacterales</taxon>
        <taxon>Calditerrivibrionaceae</taxon>
    </lineage>
</organism>
<dbReference type="InterPro" id="IPR036390">
    <property type="entry name" value="WH_DNA-bd_sf"/>
</dbReference>
<dbReference type="EMBL" id="PNIN01000059">
    <property type="protein sequence ID" value="PMP70014.1"/>
    <property type="molecule type" value="Genomic_DNA"/>
</dbReference>
<dbReference type="InterPro" id="IPR002481">
    <property type="entry name" value="FUR"/>
</dbReference>
<dbReference type="GO" id="GO:0000976">
    <property type="term" value="F:transcription cis-regulatory region binding"/>
    <property type="evidence" value="ECO:0007669"/>
    <property type="project" value="TreeGrafter"/>
</dbReference>
<dbReference type="GO" id="GO:1900376">
    <property type="term" value="P:regulation of secondary metabolite biosynthetic process"/>
    <property type="evidence" value="ECO:0007669"/>
    <property type="project" value="TreeGrafter"/>
</dbReference>
<evidence type="ECO:0000256" key="1">
    <source>
        <dbReference type="PIRSR" id="PIRSR602481-1"/>
    </source>
</evidence>
<dbReference type="PANTHER" id="PTHR33202:SF7">
    <property type="entry name" value="FERRIC UPTAKE REGULATION PROTEIN"/>
    <property type="match status" value="1"/>
</dbReference>
<feature type="binding site" evidence="1">
    <location>
        <position position="95"/>
    </location>
    <ligand>
        <name>Zn(2+)</name>
        <dbReference type="ChEBI" id="CHEBI:29105"/>
    </ligand>
</feature>
<reference evidence="2 3" key="1">
    <citation type="submission" date="2018-01" db="EMBL/GenBank/DDBJ databases">
        <title>Metagenomic assembled genomes from two thermal pools in the Uzon Caldera, Kamchatka, Russia.</title>
        <authorList>
            <person name="Wilkins L."/>
            <person name="Ettinger C."/>
        </authorList>
    </citation>
    <scope>NUCLEOTIDE SEQUENCE [LARGE SCALE GENOMIC DNA]</scope>
    <source>
        <strain evidence="2">ZAV-05</strain>
    </source>
</reference>
<dbReference type="AlphaFoldDB" id="A0A2J6WHZ5"/>
<comment type="caution">
    <text evidence="2">The sequence shown here is derived from an EMBL/GenBank/DDBJ whole genome shotgun (WGS) entry which is preliminary data.</text>
</comment>
<dbReference type="Gene3D" id="1.10.10.10">
    <property type="entry name" value="Winged helix-like DNA-binding domain superfamily/Winged helix DNA-binding domain"/>
    <property type="match status" value="1"/>
</dbReference>
<feature type="binding site" evidence="1">
    <location>
        <position position="130"/>
    </location>
    <ligand>
        <name>Zn(2+)</name>
        <dbReference type="ChEBI" id="CHEBI:29105"/>
    </ligand>
</feature>
<gene>
    <name evidence="2" type="ORF">C0187_06080</name>
</gene>
<dbReference type="GO" id="GO:0008270">
    <property type="term" value="F:zinc ion binding"/>
    <property type="evidence" value="ECO:0007669"/>
    <property type="project" value="TreeGrafter"/>
</dbReference>
<dbReference type="GO" id="GO:0045892">
    <property type="term" value="P:negative regulation of DNA-templated transcription"/>
    <property type="evidence" value="ECO:0007669"/>
    <property type="project" value="TreeGrafter"/>
</dbReference>
<evidence type="ECO:0000313" key="2">
    <source>
        <dbReference type="EMBL" id="PMP70014.1"/>
    </source>
</evidence>
<evidence type="ECO:0008006" key="4">
    <source>
        <dbReference type="Google" id="ProtNLM"/>
    </source>
</evidence>